<dbReference type="CDD" id="cd00229">
    <property type="entry name" value="SGNH_hydrolase"/>
    <property type="match status" value="1"/>
</dbReference>
<accession>Q7UGV3</accession>
<dbReference type="SUPFAM" id="SSF52266">
    <property type="entry name" value="SGNH hydrolase"/>
    <property type="match status" value="1"/>
</dbReference>
<dbReference type="InterPro" id="IPR013830">
    <property type="entry name" value="SGNH_hydro"/>
</dbReference>
<dbReference type="eggNOG" id="COG2755">
    <property type="taxonomic scope" value="Bacteria"/>
</dbReference>
<evidence type="ECO:0000313" key="2">
    <source>
        <dbReference type="EMBL" id="CAD78226.1"/>
    </source>
</evidence>
<name>Q7UGV3_RHOBA</name>
<feature type="domain" description="SGNH hydrolase-type esterase" evidence="1">
    <location>
        <begin position="66"/>
        <end position="272"/>
    </location>
</feature>
<dbReference type="RefSeq" id="WP_011120218.1">
    <property type="nucleotide sequence ID" value="NC_005027.1"/>
</dbReference>
<dbReference type="HOGENOM" id="CLU_890448_0_0_0"/>
<dbReference type="AlphaFoldDB" id="Q7UGV3"/>
<dbReference type="GO" id="GO:0016788">
    <property type="term" value="F:hydrolase activity, acting on ester bonds"/>
    <property type="evidence" value="ECO:0007669"/>
    <property type="project" value="UniProtKB-ARBA"/>
</dbReference>
<dbReference type="InParanoid" id="Q7UGV3"/>
<evidence type="ECO:0000313" key="3">
    <source>
        <dbReference type="Proteomes" id="UP000001025"/>
    </source>
</evidence>
<evidence type="ECO:0000259" key="1">
    <source>
        <dbReference type="Pfam" id="PF13472"/>
    </source>
</evidence>
<dbReference type="STRING" id="243090.RB4993"/>
<dbReference type="Pfam" id="PF13472">
    <property type="entry name" value="Lipase_GDSL_2"/>
    <property type="match status" value="1"/>
</dbReference>
<organism evidence="2 3">
    <name type="scientific">Rhodopirellula baltica (strain DSM 10527 / NCIMB 13988 / SH1)</name>
    <dbReference type="NCBI Taxonomy" id="243090"/>
    <lineage>
        <taxon>Bacteria</taxon>
        <taxon>Pseudomonadati</taxon>
        <taxon>Planctomycetota</taxon>
        <taxon>Planctomycetia</taxon>
        <taxon>Pirellulales</taxon>
        <taxon>Pirellulaceae</taxon>
        <taxon>Rhodopirellula</taxon>
    </lineage>
</organism>
<proteinExistence type="predicted"/>
<dbReference type="Proteomes" id="UP000001025">
    <property type="component" value="Chromosome"/>
</dbReference>
<dbReference type="InterPro" id="IPR036514">
    <property type="entry name" value="SGNH_hydro_sf"/>
</dbReference>
<protein>
    <recommendedName>
        <fullName evidence="1">SGNH hydrolase-type esterase domain-containing protein</fullName>
    </recommendedName>
</protein>
<dbReference type="EnsemblBacteria" id="CAD78226">
    <property type="protein sequence ID" value="CAD78226"/>
    <property type="gene ID" value="RB4993"/>
</dbReference>
<keyword evidence="3" id="KW-1185">Reference proteome</keyword>
<reference evidence="2 3" key="1">
    <citation type="journal article" date="2003" name="Proc. Natl. Acad. Sci. U.S.A.">
        <title>Complete genome sequence of the marine planctomycete Pirellula sp. strain 1.</title>
        <authorList>
            <person name="Gloeckner F.O."/>
            <person name="Kube M."/>
            <person name="Bauer M."/>
            <person name="Teeling H."/>
            <person name="Lombardot T."/>
            <person name="Ludwig W."/>
            <person name="Gade D."/>
            <person name="Beck A."/>
            <person name="Borzym K."/>
            <person name="Heitmann K."/>
            <person name="Rabus R."/>
            <person name="Schlesner H."/>
            <person name="Amann R."/>
            <person name="Reinhardt R."/>
        </authorList>
    </citation>
    <scope>NUCLEOTIDE SEQUENCE [LARGE SCALE GENOMIC DNA]</scope>
    <source>
        <strain evidence="3">DSM 10527 / NCIMB 13988 / SH1</strain>
    </source>
</reference>
<dbReference type="OrthoDB" id="265515at2"/>
<dbReference type="Gene3D" id="3.40.50.1110">
    <property type="entry name" value="SGNH hydrolase"/>
    <property type="match status" value="1"/>
</dbReference>
<sequence length="361" mass="40261">MSTKKTSLRLRRRLLFSIALIVFVGVPAYVEFKLRRPVGDGPAGPAIDAEPFASTWTDHRVHLLGIGDSVTRGLGAKSNSHSYFERLRVNPKDEWPDMEGKHLTAVLPNLSASNVAISGSTSLDHERIIETELEPFPDDVFGLVVMTSGGNDLIHSYGRRPPEEGAMYGASLEQSQPWIDAFESRLSRMLRSISDRFPAGCQIFLGDIYDPTDGVGDAPSIFLPDWPDGLAIHAEYNSVIGRVANQFDHVHVVPLHQTFLGHGSHCRQFWRSTYEWNDPTYWFYTNIEDPNDRGYDAIRRVSLRAIVDQRHSLAALNEQTPEQGLEKDIDPASVDRVGLLQSEIETKLVGMPSHSNLASTD</sequence>
<dbReference type="EMBL" id="BX294141">
    <property type="protein sequence ID" value="CAD78226.1"/>
    <property type="molecule type" value="Genomic_DNA"/>
</dbReference>
<gene>
    <name evidence="2" type="ordered locus">RB4993</name>
</gene>
<dbReference type="KEGG" id="rba:RB4993"/>